<evidence type="ECO:0000313" key="3">
    <source>
        <dbReference type="Proteomes" id="UP000315295"/>
    </source>
</evidence>
<dbReference type="PANTHER" id="PTHR33785">
    <property type="entry name" value="OS06G0550800 PROTEIN"/>
    <property type="match status" value="1"/>
</dbReference>
<sequence>MSDELSSNMSTRSLDSVLHRPKLSTIPFGKEAREIGNSKQIYSEEEPQKKVERRRRRKKKSESKSLTDLQFEELKGFIDLGFVFSEENKDSNLVSIIAKFRADEMAKANEFIRKQRQRDWEVAQLSLIEVGKKNEVIDDKFSTEGEFHIYVDFWCFNDHMSSV</sequence>
<feature type="compositionally biased region" description="Basic residues" evidence="1">
    <location>
        <begin position="51"/>
        <end position="61"/>
    </location>
</feature>
<name>A0A540LXM0_MALBA</name>
<organism evidence="2 3">
    <name type="scientific">Malus baccata</name>
    <name type="common">Siberian crab apple</name>
    <name type="synonym">Pyrus baccata</name>
    <dbReference type="NCBI Taxonomy" id="106549"/>
    <lineage>
        <taxon>Eukaryota</taxon>
        <taxon>Viridiplantae</taxon>
        <taxon>Streptophyta</taxon>
        <taxon>Embryophyta</taxon>
        <taxon>Tracheophyta</taxon>
        <taxon>Spermatophyta</taxon>
        <taxon>Magnoliopsida</taxon>
        <taxon>eudicotyledons</taxon>
        <taxon>Gunneridae</taxon>
        <taxon>Pentapetalae</taxon>
        <taxon>rosids</taxon>
        <taxon>fabids</taxon>
        <taxon>Rosales</taxon>
        <taxon>Rosaceae</taxon>
        <taxon>Amygdaloideae</taxon>
        <taxon>Maleae</taxon>
        <taxon>Malus</taxon>
    </lineage>
</organism>
<comment type="caution">
    <text evidence="2">The sequence shown here is derived from an EMBL/GenBank/DDBJ whole genome shotgun (WGS) entry which is preliminary data.</text>
</comment>
<dbReference type="AlphaFoldDB" id="A0A540LXM0"/>
<dbReference type="Pfam" id="PF07939">
    <property type="entry name" value="DUF1685"/>
    <property type="match status" value="1"/>
</dbReference>
<keyword evidence="3" id="KW-1185">Reference proteome</keyword>
<protein>
    <submittedName>
        <fullName evidence="2">Uncharacterized protein</fullName>
    </submittedName>
</protein>
<reference evidence="2 3" key="1">
    <citation type="journal article" date="2019" name="G3 (Bethesda)">
        <title>Sequencing of a Wild Apple (Malus baccata) Genome Unravels the Differences Between Cultivated and Wild Apple Species Regarding Disease Resistance and Cold Tolerance.</title>
        <authorList>
            <person name="Chen X."/>
        </authorList>
    </citation>
    <scope>NUCLEOTIDE SEQUENCE [LARGE SCALE GENOMIC DNA]</scope>
    <source>
        <strain evidence="3">cv. Shandingzi</strain>
        <tissue evidence="2">Leaves</tissue>
    </source>
</reference>
<evidence type="ECO:0000313" key="2">
    <source>
        <dbReference type="EMBL" id="TQD91126.1"/>
    </source>
</evidence>
<dbReference type="PANTHER" id="PTHR33785:SF12">
    <property type="entry name" value="DUF1685 FAMILY PROTEIN"/>
    <property type="match status" value="1"/>
</dbReference>
<dbReference type="Proteomes" id="UP000315295">
    <property type="component" value="Unassembled WGS sequence"/>
</dbReference>
<accession>A0A540LXM0</accession>
<dbReference type="EMBL" id="VIEB01000431">
    <property type="protein sequence ID" value="TQD91126.1"/>
    <property type="molecule type" value="Genomic_DNA"/>
</dbReference>
<dbReference type="InterPro" id="IPR012881">
    <property type="entry name" value="DUF1685"/>
</dbReference>
<feature type="region of interest" description="Disordered" evidence="1">
    <location>
        <begin position="28"/>
        <end position="65"/>
    </location>
</feature>
<dbReference type="STRING" id="106549.A0A540LXM0"/>
<proteinExistence type="predicted"/>
<gene>
    <name evidence="2" type="ORF">C1H46_023301</name>
</gene>
<evidence type="ECO:0000256" key="1">
    <source>
        <dbReference type="SAM" id="MobiDB-lite"/>
    </source>
</evidence>